<proteinExistence type="predicted"/>
<dbReference type="GO" id="GO:0005524">
    <property type="term" value="F:ATP binding"/>
    <property type="evidence" value="ECO:0007669"/>
    <property type="project" value="UniProtKB-KW"/>
</dbReference>
<dbReference type="GO" id="GO:0000155">
    <property type="term" value="F:phosphorelay sensor kinase activity"/>
    <property type="evidence" value="ECO:0007669"/>
    <property type="project" value="InterPro"/>
</dbReference>
<evidence type="ECO:0000256" key="8">
    <source>
        <dbReference type="ARBA" id="ARBA00023012"/>
    </source>
</evidence>
<dbReference type="Proteomes" id="UP000533598">
    <property type="component" value="Unassembled WGS sequence"/>
</dbReference>
<dbReference type="CDD" id="cd16917">
    <property type="entry name" value="HATPase_UhpB-NarQ-NarX-like"/>
    <property type="match status" value="1"/>
</dbReference>
<dbReference type="EC" id="2.7.13.3" evidence="2"/>
<evidence type="ECO:0000256" key="1">
    <source>
        <dbReference type="ARBA" id="ARBA00000085"/>
    </source>
</evidence>
<dbReference type="Pfam" id="PF02518">
    <property type="entry name" value="HATPase_c"/>
    <property type="match status" value="1"/>
</dbReference>
<feature type="transmembrane region" description="Helical" evidence="9">
    <location>
        <begin position="30"/>
        <end position="46"/>
    </location>
</feature>
<keyword evidence="13" id="KW-1185">Reference proteome</keyword>
<evidence type="ECO:0000256" key="6">
    <source>
        <dbReference type="ARBA" id="ARBA00022777"/>
    </source>
</evidence>
<dbReference type="Pfam" id="PF07730">
    <property type="entry name" value="HisKA_3"/>
    <property type="match status" value="1"/>
</dbReference>
<protein>
    <recommendedName>
        <fullName evidence="2">histidine kinase</fullName>
        <ecNumber evidence="2">2.7.13.3</ecNumber>
    </recommendedName>
</protein>
<accession>A0A7W7CGA7</accession>
<keyword evidence="8" id="KW-0902">Two-component regulatory system</keyword>
<feature type="domain" description="Histidine kinase/HSP90-like ATPase" evidence="10">
    <location>
        <begin position="290"/>
        <end position="383"/>
    </location>
</feature>
<keyword evidence="5" id="KW-0547">Nucleotide-binding</keyword>
<evidence type="ECO:0000256" key="3">
    <source>
        <dbReference type="ARBA" id="ARBA00022553"/>
    </source>
</evidence>
<dbReference type="InterPro" id="IPR003594">
    <property type="entry name" value="HATPase_dom"/>
</dbReference>
<keyword evidence="9" id="KW-1133">Transmembrane helix</keyword>
<keyword evidence="9" id="KW-0812">Transmembrane</keyword>
<keyword evidence="6 12" id="KW-0418">Kinase</keyword>
<evidence type="ECO:0000256" key="7">
    <source>
        <dbReference type="ARBA" id="ARBA00022840"/>
    </source>
</evidence>
<evidence type="ECO:0000256" key="2">
    <source>
        <dbReference type="ARBA" id="ARBA00012438"/>
    </source>
</evidence>
<evidence type="ECO:0000259" key="10">
    <source>
        <dbReference type="Pfam" id="PF02518"/>
    </source>
</evidence>
<evidence type="ECO:0000256" key="9">
    <source>
        <dbReference type="SAM" id="Phobius"/>
    </source>
</evidence>
<dbReference type="Gene3D" id="3.30.565.10">
    <property type="entry name" value="Histidine kinase-like ATPase, C-terminal domain"/>
    <property type="match status" value="1"/>
</dbReference>
<feature type="domain" description="Signal transduction histidine kinase subgroup 3 dimerisation and phosphoacceptor" evidence="11">
    <location>
        <begin position="174"/>
        <end position="235"/>
    </location>
</feature>
<comment type="catalytic activity">
    <reaction evidence="1">
        <text>ATP + protein L-histidine = ADP + protein N-phospho-L-histidine.</text>
        <dbReference type="EC" id="2.7.13.3"/>
    </reaction>
</comment>
<dbReference type="Gene3D" id="1.20.5.1930">
    <property type="match status" value="1"/>
</dbReference>
<dbReference type="RefSeq" id="WP_185004752.1">
    <property type="nucleotide sequence ID" value="NZ_BAAAUI010000074.1"/>
</dbReference>
<organism evidence="12 13">
    <name type="scientific">Crossiella cryophila</name>
    <dbReference type="NCBI Taxonomy" id="43355"/>
    <lineage>
        <taxon>Bacteria</taxon>
        <taxon>Bacillati</taxon>
        <taxon>Actinomycetota</taxon>
        <taxon>Actinomycetes</taxon>
        <taxon>Pseudonocardiales</taxon>
        <taxon>Pseudonocardiaceae</taxon>
        <taxon>Crossiella</taxon>
    </lineage>
</organism>
<dbReference type="InterPro" id="IPR050482">
    <property type="entry name" value="Sensor_HK_TwoCompSys"/>
</dbReference>
<dbReference type="GO" id="GO:0046983">
    <property type="term" value="F:protein dimerization activity"/>
    <property type="evidence" value="ECO:0007669"/>
    <property type="project" value="InterPro"/>
</dbReference>
<keyword evidence="3" id="KW-0597">Phosphoprotein</keyword>
<name>A0A7W7CGA7_9PSEU</name>
<dbReference type="AlphaFoldDB" id="A0A7W7CGA7"/>
<reference evidence="12 13" key="1">
    <citation type="submission" date="2020-08" db="EMBL/GenBank/DDBJ databases">
        <title>Sequencing the genomes of 1000 actinobacteria strains.</title>
        <authorList>
            <person name="Klenk H.-P."/>
        </authorList>
    </citation>
    <scope>NUCLEOTIDE SEQUENCE [LARGE SCALE GENOMIC DNA]</scope>
    <source>
        <strain evidence="12 13">DSM 44230</strain>
    </source>
</reference>
<dbReference type="InterPro" id="IPR036890">
    <property type="entry name" value="HATPase_C_sf"/>
</dbReference>
<evidence type="ECO:0000256" key="5">
    <source>
        <dbReference type="ARBA" id="ARBA00022741"/>
    </source>
</evidence>
<dbReference type="InterPro" id="IPR011712">
    <property type="entry name" value="Sig_transdc_His_kin_sub3_dim/P"/>
</dbReference>
<evidence type="ECO:0000313" key="13">
    <source>
        <dbReference type="Proteomes" id="UP000533598"/>
    </source>
</evidence>
<dbReference type="SUPFAM" id="SSF55874">
    <property type="entry name" value="ATPase domain of HSP90 chaperone/DNA topoisomerase II/histidine kinase"/>
    <property type="match status" value="1"/>
</dbReference>
<dbReference type="GO" id="GO:0016020">
    <property type="term" value="C:membrane"/>
    <property type="evidence" value="ECO:0007669"/>
    <property type="project" value="InterPro"/>
</dbReference>
<sequence>MDAAAALALLAIGLLPPLLGSLWWPADAYPPAGVLLQAVASVLVFTRATTPALVAFGLTGAALAELAAPGLLLPPDLLAVPWLAAALTVAAVTIPRALQPYWWPLVAAAAVLAARPWHPELAEITTGILLTLVPVLLGRHLLARRSLARAESERAERAATESRLLAEQARADQRVRLAGEMHDVLTHRVSLMVLQAGALRMTAPDEATRQAAEDLRAAGCHALDELRDLVGILRTLPAKSANGEAAVEAPATALPDLTALVAETVSVGIGVDLVQDGSPVHTSPVVGRTAFRIVQEALANVRKHAPGTQVRVQVRYGADRVWLSIRNTAPPRPPTPIHLPKSPGPATGGGLLGLRQRVALVSGTINAGPRPDGGFSVDAILPAYMPSGSHADLARHVR</sequence>
<keyword evidence="9" id="KW-0472">Membrane</keyword>
<comment type="caution">
    <text evidence="12">The sequence shown here is derived from an EMBL/GenBank/DDBJ whole genome shotgun (WGS) entry which is preliminary data.</text>
</comment>
<keyword evidence="7" id="KW-0067">ATP-binding</keyword>
<evidence type="ECO:0000259" key="11">
    <source>
        <dbReference type="Pfam" id="PF07730"/>
    </source>
</evidence>
<evidence type="ECO:0000313" key="12">
    <source>
        <dbReference type="EMBL" id="MBB4678949.1"/>
    </source>
</evidence>
<dbReference type="PANTHER" id="PTHR24421">
    <property type="entry name" value="NITRATE/NITRITE SENSOR PROTEIN NARX-RELATED"/>
    <property type="match status" value="1"/>
</dbReference>
<keyword evidence="4" id="KW-0808">Transferase</keyword>
<evidence type="ECO:0000256" key="4">
    <source>
        <dbReference type="ARBA" id="ARBA00022679"/>
    </source>
</evidence>
<dbReference type="PANTHER" id="PTHR24421:SF10">
    <property type="entry name" value="NITRATE_NITRITE SENSOR PROTEIN NARQ"/>
    <property type="match status" value="1"/>
</dbReference>
<feature type="transmembrane region" description="Helical" evidence="9">
    <location>
        <begin position="53"/>
        <end position="72"/>
    </location>
</feature>
<dbReference type="EMBL" id="JACHMH010000001">
    <property type="protein sequence ID" value="MBB4678949.1"/>
    <property type="molecule type" value="Genomic_DNA"/>
</dbReference>
<gene>
    <name evidence="12" type="ORF">HNR67_005067</name>
</gene>